<comment type="caution">
    <text evidence="6">The sequence shown here is derived from an EMBL/GenBank/DDBJ whole genome shotgun (WGS) entry which is preliminary data.</text>
</comment>
<name>A0AAD9VZV6_PHOAM</name>
<accession>A0AAD9VZV6</accession>
<evidence type="ECO:0000259" key="5">
    <source>
        <dbReference type="PROSITE" id="PS50217"/>
    </source>
</evidence>
<dbReference type="InterPro" id="IPR004827">
    <property type="entry name" value="bZIP"/>
</dbReference>
<dbReference type="CDD" id="cd14688">
    <property type="entry name" value="bZIP_YAP"/>
    <property type="match status" value="1"/>
</dbReference>
<feature type="region of interest" description="Disordered" evidence="4">
    <location>
        <begin position="81"/>
        <end position="112"/>
    </location>
</feature>
<feature type="domain" description="BZIP" evidence="5">
    <location>
        <begin position="16"/>
        <end position="79"/>
    </location>
</feature>
<keyword evidence="2" id="KW-0539">Nucleus</keyword>
<comment type="subcellular location">
    <subcellularLocation>
        <location evidence="1">Nucleus</location>
    </subcellularLocation>
</comment>
<proteinExistence type="predicted"/>
<dbReference type="Gene3D" id="1.20.5.170">
    <property type="match status" value="1"/>
</dbReference>
<gene>
    <name evidence="6" type="ORF">N8I77_010886</name>
</gene>
<dbReference type="InterPro" id="IPR046347">
    <property type="entry name" value="bZIP_sf"/>
</dbReference>
<protein>
    <recommendedName>
        <fullName evidence="5">BZIP domain-containing protein</fullName>
    </recommendedName>
</protein>
<sequence>MTNNIFRIFNPEAPKEDRVQKRRAQVRQAQQTYRERKEAYTKALEREVARGKAREADLLRENERLRERVERLVGKLGQHGIEDSDEVADPPLTEHGIITKSKNPLAPDSSASHLGDVDPVALGMDFVLALERPCLEHLHGDPEKPEDPSGHTLTLSSQVCAVSSPSDSTSPVSPESINQHVVPAAMLENLLALSSQVGVSDDQITPVQAWNLIRYQPHFGGFEISALRTLAETLRDTIKCHGFGAVVPLSVFRRLTFELLLQDKPF</sequence>
<dbReference type="AlphaFoldDB" id="A0AAD9VZV6"/>
<evidence type="ECO:0000256" key="2">
    <source>
        <dbReference type="ARBA" id="ARBA00023242"/>
    </source>
</evidence>
<keyword evidence="3" id="KW-0175">Coiled coil</keyword>
<dbReference type="GO" id="GO:0000976">
    <property type="term" value="F:transcription cis-regulatory region binding"/>
    <property type="evidence" value="ECO:0007669"/>
    <property type="project" value="InterPro"/>
</dbReference>
<evidence type="ECO:0000256" key="3">
    <source>
        <dbReference type="SAM" id="Coils"/>
    </source>
</evidence>
<keyword evidence="7" id="KW-1185">Reference proteome</keyword>
<organism evidence="6 7">
    <name type="scientific">Phomopsis amygdali</name>
    <name type="common">Fusicoccum amygdali</name>
    <dbReference type="NCBI Taxonomy" id="1214568"/>
    <lineage>
        <taxon>Eukaryota</taxon>
        <taxon>Fungi</taxon>
        <taxon>Dikarya</taxon>
        <taxon>Ascomycota</taxon>
        <taxon>Pezizomycotina</taxon>
        <taxon>Sordariomycetes</taxon>
        <taxon>Sordariomycetidae</taxon>
        <taxon>Diaporthales</taxon>
        <taxon>Diaporthaceae</taxon>
        <taxon>Diaporthe</taxon>
    </lineage>
</organism>
<dbReference type="GO" id="GO:0001228">
    <property type="term" value="F:DNA-binding transcription activator activity, RNA polymerase II-specific"/>
    <property type="evidence" value="ECO:0007669"/>
    <property type="project" value="TreeGrafter"/>
</dbReference>
<dbReference type="EMBL" id="JAUJFL010000006">
    <property type="protein sequence ID" value="KAK2601437.1"/>
    <property type="molecule type" value="Genomic_DNA"/>
</dbReference>
<dbReference type="Pfam" id="PF00170">
    <property type="entry name" value="bZIP_1"/>
    <property type="match status" value="1"/>
</dbReference>
<dbReference type="PANTHER" id="PTHR40621:SF6">
    <property type="entry name" value="AP-1-LIKE TRANSCRIPTION FACTOR YAP1-RELATED"/>
    <property type="match status" value="1"/>
</dbReference>
<dbReference type="PANTHER" id="PTHR40621">
    <property type="entry name" value="TRANSCRIPTION FACTOR KAPC-RELATED"/>
    <property type="match status" value="1"/>
</dbReference>
<evidence type="ECO:0000256" key="4">
    <source>
        <dbReference type="SAM" id="MobiDB-lite"/>
    </source>
</evidence>
<dbReference type="SMART" id="SM00338">
    <property type="entry name" value="BRLZ"/>
    <property type="match status" value="1"/>
</dbReference>
<evidence type="ECO:0000313" key="6">
    <source>
        <dbReference type="EMBL" id="KAK2601437.1"/>
    </source>
</evidence>
<feature type="coiled-coil region" evidence="3">
    <location>
        <begin position="48"/>
        <end position="75"/>
    </location>
</feature>
<dbReference type="SUPFAM" id="SSF57959">
    <property type="entry name" value="Leucine zipper domain"/>
    <property type="match status" value="1"/>
</dbReference>
<evidence type="ECO:0000313" key="7">
    <source>
        <dbReference type="Proteomes" id="UP001265746"/>
    </source>
</evidence>
<dbReference type="InterPro" id="IPR050936">
    <property type="entry name" value="AP-1-like"/>
</dbReference>
<evidence type="ECO:0000256" key="1">
    <source>
        <dbReference type="ARBA" id="ARBA00004123"/>
    </source>
</evidence>
<dbReference type="PROSITE" id="PS50217">
    <property type="entry name" value="BZIP"/>
    <property type="match status" value="1"/>
</dbReference>
<dbReference type="Proteomes" id="UP001265746">
    <property type="component" value="Unassembled WGS sequence"/>
</dbReference>
<dbReference type="GO" id="GO:0090575">
    <property type="term" value="C:RNA polymerase II transcription regulator complex"/>
    <property type="evidence" value="ECO:0007669"/>
    <property type="project" value="TreeGrafter"/>
</dbReference>
<reference evidence="6" key="1">
    <citation type="submission" date="2023-06" db="EMBL/GenBank/DDBJ databases">
        <authorList>
            <person name="Noh H."/>
        </authorList>
    </citation>
    <scope>NUCLEOTIDE SEQUENCE</scope>
    <source>
        <strain evidence="6">DUCC20226</strain>
    </source>
</reference>